<keyword evidence="3 10" id="KW-0444">Lipid biosynthesis</keyword>
<dbReference type="InterPro" id="IPR026055">
    <property type="entry name" value="FAR"/>
</dbReference>
<reference evidence="12" key="1">
    <citation type="submission" date="2019-08" db="EMBL/GenBank/DDBJ databases">
        <title>The genome of the North American firefly Photinus pyralis.</title>
        <authorList>
            <consortium name="Photinus pyralis genome working group"/>
            <person name="Fallon T.R."/>
            <person name="Sander Lower S.E."/>
            <person name="Weng J.-K."/>
        </authorList>
    </citation>
    <scope>NUCLEOTIDE SEQUENCE</scope>
    <source>
        <strain evidence="12">TRF0915ILg1</strain>
        <tissue evidence="12">Whole body</tissue>
    </source>
</reference>
<keyword evidence="5 10" id="KW-0521">NADP</keyword>
<dbReference type="SUPFAM" id="SSF51735">
    <property type="entry name" value="NAD(P)-binding Rossmann-fold domains"/>
    <property type="match status" value="1"/>
</dbReference>
<dbReference type="Pfam" id="PF07993">
    <property type="entry name" value="NAD_binding_4"/>
    <property type="match status" value="1"/>
</dbReference>
<keyword evidence="13" id="KW-1185">Reference proteome</keyword>
<dbReference type="PANTHER" id="PTHR11011:SF118">
    <property type="entry name" value="FATTY ACYL-COA REDUCTASE"/>
    <property type="match status" value="1"/>
</dbReference>
<protein>
    <recommendedName>
        <fullName evidence="10">Fatty acyl-CoA reductase</fullName>
        <ecNumber evidence="10">1.2.1.84</ecNumber>
    </recommendedName>
</protein>
<evidence type="ECO:0000313" key="12">
    <source>
        <dbReference type="EMBL" id="KAF2896425.1"/>
    </source>
</evidence>
<evidence type="ECO:0000256" key="3">
    <source>
        <dbReference type="ARBA" id="ARBA00022516"/>
    </source>
</evidence>
<evidence type="ECO:0000313" key="13">
    <source>
        <dbReference type="Proteomes" id="UP000801492"/>
    </source>
</evidence>
<name>A0A8K0D8I3_IGNLU</name>
<evidence type="ECO:0000256" key="2">
    <source>
        <dbReference type="ARBA" id="ARBA00005928"/>
    </source>
</evidence>
<evidence type="ECO:0000256" key="4">
    <source>
        <dbReference type="ARBA" id="ARBA00022692"/>
    </source>
</evidence>
<dbReference type="Proteomes" id="UP000801492">
    <property type="component" value="Unassembled WGS sequence"/>
</dbReference>
<dbReference type="GO" id="GO:0005777">
    <property type="term" value="C:peroxisome"/>
    <property type="evidence" value="ECO:0007669"/>
    <property type="project" value="TreeGrafter"/>
</dbReference>
<dbReference type="PANTHER" id="PTHR11011">
    <property type="entry name" value="MALE STERILITY PROTEIN 2-RELATED"/>
    <property type="match status" value="1"/>
</dbReference>
<keyword evidence="10" id="KW-0560">Oxidoreductase</keyword>
<dbReference type="GO" id="GO:0035336">
    <property type="term" value="P:long-chain fatty-acyl-CoA metabolic process"/>
    <property type="evidence" value="ECO:0007669"/>
    <property type="project" value="TreeGrafter"/>
</dbReference>
<evidence type="ECO:0000256" key="10">
    <source>
        <dbReference type="RuleBase" id="RU363097"/>
    </source>
</evidence>
<dbReference type="Gene3D" id="3.40.50.720">
    <property type="entry name" value="NAD(P)-binding Rossmann-like Domain"/>
    <property type="match status" value="1"/>
</dbReference>
<dbReference type="InterPro" id="IPR036291">
    <property type="entry name" value="NAD(P)-bd_dom_sf"/>
</dbReference>
<keyword evidence="8" id="KW-0472">Membrane</keyword>
<feature type="domain" description="Thioester reductase (TE)" evidence="11">
    <location>
        <begin position="19"/>
        <end position="291"/>
    </location>
</feature>
<dbReference type="GO" id="GO:0080019">
    <property type="term" value="F:alcohol-forming very long-chain fatty acyl-CoA reductase activity"/>
    <property type="evidence" value="ECO:0007669"/>
    <property type="project" value="InterPro"/>
</dbReference>
<evidence type="ECO:0000256" key="6">
    <source>
        <dbReference type="ARBA" id="ARBA00022989"/>
    </source>
</evidence>
<dbReference type="InterPro" id="IPR013120">
    <property type="entry name" value="FAR_NAD-bd"/>
</dbReference>
<dbReference type="AlphaFoldDB" id="A0A8K0D8I3"/>
<dbReference type="FunFam" id="3.40.50.720:FF:000143">
    <property type="entry name" value="Fatty acyl-CoA reductase"/>
    <property type="match status" value="1"/>
</dbReference>
<dbReference type="CDD" id="cd05236">
    <property type="entry name" value="FAR-N_SDR_e"/>
    <property type="match status" value="1"/>
</dbReference>
<comment type="catalytic activity">
    <reaction evidence="9 10">
        <text>a long-chain fatty acyl-CoA + 2 NADPH + 2 H(+) = a long-chain primary fatty alcohol + 2 NADP(+) + CoA</text>
        <dbReference type="Rhea" id="RHEA:52716"/>
        <dbReference type="ChEBI" id="CHEBI:15378"/>
        <dbReference type="ChEBI" id="CHEBI:57287"/>
        <dbReference type="ChEBI" id="CHEBI:57783"/>
        <dbReference type="ChEBI" id="CHEBI:58349"/>
        <dbReference type="ChEBI" id="CHEBI:77396"/>
        <dbReference type="ChEBI" id="CHEBI:83139"/>
        <dbReference type="EC" id="1.2.1.84"/>
    </reaction>
</comment>
<evidence type="ECO:0000256" key="9">
    <source>
        <dbReference type="ARBA" id="ARBA00052530"/>
    </source>
</evidence>
<dbReference type="EC" id="1.2.1.84" evidence="10"/>
<comment type="subcellular location">
    <subcellularLocation>
        <location evidence="1">Membrane</location>
        <topology evidence="1">Multi-pass membrane protein</topology>
    </subcellularLocation>
</comment>
<evidence type="ECO:0000256" key="8">
    <source>
        <dbReference type="ARBA" id="ARBA00023136"/>
    </source>
</evidence>
<evidence type="ECO:0000259" key="11">
    <source>
        <dbReference type="Pfam" id="PF07993"/>
    </source>
</evidence>
<keyword evidence="6" id="KW-1133">Transmembrane helix</keyword>
<dbReference type="GO" id="GO:0016020">
    <property type="term" value="C:membrane"/>
    <property type="evidence" value="ECO:0007669"/>
    <property type="project" value="UniProtKB-SubCell"/>
</dbReference>
<keyword evidence="7 10" id="KW-0443">Lipid metabolism</keyword>
<dbReference type="OrthoDB" id="429813at2759"/>
<gene>
    <name evidence="12" type="ORF">ILUMI_09748</name>
</gene>
<comment type="similarity">
    <text evidence="2 10">Belongs to the fatty acyl-CoA reductase family.</text>
</comment>
<sequence>MPEGMLSIPQWFAGQHILITGATGFMGKVLIEKLLRCCPNVACLYLLVRPKRGRSVTERLEDFINDPVFDVIRDSPVSSLGFSKLHCICGDLTQNNLNFSKEDLQVLQENVTTVFHMAANVRFDQPLKTALIMNTGGTLKILELAENFKKLTAFVHVSTSYCHCDQTELKEEFYPAPHNPRDILNLLTWMDDELFTLLTPKLLNNAPNTYAYTKCLTEQLVGDFAKKIPIAIARPSIVIAAWKQPIPGWVNNLNGPTGLLVGAGKGVIRSMHCDPNFQADVIPVDVCMNSIILTAWKLGNSPRVTEPFVVNVTASHVSRFFNVLSFIKSKVYPRLLNNKPVIQHV</sequence>
<evidence type="ECO:0000256" key="7">
    <source>
        <dbReference type="ARBA" id="ARBA00023098"/>
    </source>
</evidence>
<comment type="function">
    <text evidence="10">Catalyzes the reduction of fatty acyl-CoA to fatty alcohols.</text>
</comment>
<proteinExistence type="inferred from homology"/>
<evidence type="ECO:0000256" key="1">
    <source>
        <dbReference type="ARBA" id="ARBA00004141"/>
    </source>
</evidence>
<dbReference type="EMBL" id="VTPC01005132">
    <property type="protein sequence ID" value="KAF2896425.1"/>
    <property type="molecule type" value="Genomic_DNA"/>
</dbReference>
<dbReference type="GO" id="GO:0102965">
    <property type="term" value="F:alcohol-forming long-chain fatty acyl-CoA reductase activity"/>
    <property type="evidence" value="ECO:0007669"/>
    <property type="project" value="UniProtKB-EC"/>
</dbReference>
<organism evidence="12 13">
    <name type="scientific">Ignelater luminosus</name>
    <name type="common">Cucubano</name>
    <name type="synonym">Pyrophorus luminosus</name>
    <dbReference type="NCBI Taxonomy" id="2038154"/>
    <lineage>
        <taxon>Eukaryota</taxon>
        <taxon>Metazoa</taxon>
        <taxon>Ecdysozoa</taxon>
        <taxon>Arthropoda</taxon>
        <taxon>Hexapoda</taxon>
        <taxon>Insecta</taxon>
        <taxon>Pterygota</taxon>
        <taxon>Neoptera</taxon>
        <taxon>Endopterygota</taxon>
        <taxon>Coleoptera</taxon>
        <taxon>Polyphaga</taxon>
        <taxon>Elateriformia</taxon>
        <taxon>Elateroidea</taxon>
        <taxon>Elateridae</taxon>
        <taxon>Agrypninae</taxon>
        <taxon>Pyrophorini</taxon>
        <taxon>Ignelater</taxon>
    </lineage>
</organism>
<evidence type="ECO:0000256" key="5">
    <source>
        <dbReference type="ARBA" id="ARBA00022857"/>
    </source>
</evidence>
<accession>A0A8K0D8I3</accession>
<comment type="caution">
    <text evidence="12">The sequence shown here is derived from an EMBL/GenBank/DDBJ whole genome shotgun (WGS) entry which is preliminary data.</text>
</comment>
<keyword evidence="4" id="KW-0812">Transmembrane</keyword>